<reference evidence="2 3" key="1">
    <citation type="journal article" date="2020" name="Genomics">
        <title>Complete, high-quality genomes from long-read metagenomic sequencing of two wolf lichen thalli reveals enigmatic genome architecture.</title>
        <authorList>
            <person name="McKenzie S.K."/>
            <person name="Walston R.F."/>
            <person name="Allen J.L."/>
        </authorList>
    </citation>
    <scope>NUCLEOTIDE SEQUENCE [LARGE SCALE GENOMIC DNA]</scope>
    <source>
        <strain evidence="2">WasteWater1</strain>
    </source>
</reference>
<proteinExistence type="predicted"/>
<dbReference type="EMBL" id="JACCJB010000009">
    <property type="protein sequence ID" value="KAF6224243.1"/>
    <property type="molecule type" value="Genomic_DNA"/>
</dbReference>
<feature type="region of interest" description="Disordered" evidence="1">
    <location>
        <begin position="44"/>
        <end position="69"/>
    </location>
</feature>
<organism evidence="2 3">
    <name type="scientific">Letharia lupina</name>
    <dbReference type="NCBI Taxonomy" id="560253"/>
    <lineage>
        <taxon>Eukaryota</taxon>
        <taxon>Fungi</taxon>
        <taxon>Dikarya</taxon>
        <taxon>Ascomycota</taxon>
        <taxon>Pezizomycotina</taxon>
        <taxon>Lecanoromycetes</taxon>
        <taxon>OSLEUM clade</taxon>
        <taxon>Lecanoromycetidae</taxon>
        <taxon>Lecanorales</taxon>
        <taxon>Lecanorineae</taxon>
        <taxon>Parmeliaceae</taxon>
        <taxon>Letharia</taxon>
    </lineage>
</organism>
<gene>
    <name evidence="2" type="ORF">HO133_010818</name>
</gene>
<evidence type="ECO:0000313" key="3">
    <source>
        <dbReference type="Proteomes" id="UP000593566"/>
    </source>
</evidence>
<keyword evidence="3" id="KW-1185">Reference proteome</keyword>
<evidence type="ECO:0000313" key="2">
    <source>
        <dbReference type="EMBL" id="KAF6224243.1"/>
    </source>
</evidence>
<name>A0A8H6CIS6_9LECA</name>
<comment type="caution">
    <text evidence="2">The sequence shown here is derived from an EMBL/GenBank/DDBJ whole genome shotgun (WGS) entry which is preliminary data.</text>
</comment>
<dbReference type="AlphaFoldDB" id="A0A8H6CIS6"/>
<sequence>MDRIPLEVYRLIVSMIDDEEEDSLWAPDRDCSPSTTADVQALQSVSNSQVQSHTTSSRRHSSSIVESTKNMQRRLQNRLAAIRKFRLLTLVRKLCANMPTKGKREDLDTEPGMTVNRLATLKSLRLCNKKLALMTAEFVFEEVLLHFTEESHAKLEAISQHTYRKYVRVLHIVPKAISGPLLQKKEFGQWLRGERTLIDNPLVLYVGQDYAGPLVVPDCAKISRKAIKFHYKEYSSLHAEQQKLFATAEGILQAAVGRLPQLKRVESGLSWDWTRRRQDIPPNDFEPKPGWNWHFKRLDISPRDDIIDRVWKTGSCQTNFDMDQGTMILRAIAYGRASSGAHTDAGPLFRDLSKIVMEIKDPKEKAVVETLMTGTKHFNYYLKLADLDEVQELMSSGTIISFLQTMPNLESLRFRSTYLGTEDRLENAFGKSITWPHLTYLSIKSVDNFDFGGLAALIHRHKASLRQLALYDVYYDYENRSDLRADLRAGALDKIRIWSMGRRAAEQGPSDLDWEREAHGWANPGSPYVFSGGAWSPKLGSDLREELVAKLFPSFAYTQGGLLAEDEDWTKEAGSEI</sequence>
<dbReference type="RefSeq" id="XP_037153303.1">
    <property type="nucleotide sequence ID" value="XM_037301669.1"/>
</dbReference>
<protein>
    <submittedName>
        <fullName evidence="2">Uncharacterized protein</fullName>
    </submittedName>
</protein>
<dbReference type="GeneID" id="59339208"/>
<dbReference type="Proteomes" id="UP000593566">
    <property type="component" value="Unassembled WGS sequence"/>
</dbReference>
<accession>A0A8H6CIS6</accession>
<evidence type="ECO:0000256" key="1">
    <source>
        <dbReference type="SAM" id="MobiDB-lite"/>
    </source>
</evidence>